<feature type="region of interest" description="Disordered" evidence="2">
    <location>
        <begin position="794"/>
        <end position="825"/>
    </location>
</feature>
<feature type="compositionally biased region" description="Polar residues" evidence="2">
    <location>
        <begin position="1270"/>
        <end position="1283"/>
    </location>
</feature>
<keyword evidence="1" id="KW-0479">Metal-binding</keyword>
<dbReference type="Gene3D" id="3.30.40.10">
    <property type="entry name" value="Zinc/RING finger domain, C3HC4 (zinc finger)"/>
    <property type="match status" value="1"/>
</dbReference>
<feature type="region of interest" description="Disordered" evidence="2">
    <location>
        <begin position="314"/>
        <end position="392"/>
    </location>
</feature>
<feature type="compositionally biased region" description="Low complexity" evidence="2">
    <location>
        <begin position="71"/>
        <end position="104"/>
    </location>
</feature>
<feature type="compositionally biased region" description="Low complexity" evidence="2">
    <location>
        <begin position="1201"/>
        <end position="1224"/>
    </location>
</feature>
<accession>A0ABR3JW82</accession>
<feature type="compositionally biased region" description="Low complexity" evidence="2">
    <location>
        <begin position="517"/>
        <end position="535"/>
    </location>
</feature>
<dbReference type="PANTHER" id="PTHR47035">
    <property type="entry name" value="OS11G0150450 PROTEIN"/>
    <property type="match status" value="1"/>
</dbReference>
<feature type="region of interest" description="Disordered" evidence="2">
    <location>
        <begin position="1434"/>
        <end position="1469"/>
    </location>
</feature>
<sequence>MSSNRPPQLHLALPGNNTSFKRSFDQYDFDLESPVGGAEQGASGSSNDRTKRPRSEGSLSDDGDDIQITQSSSEASLSSSSETTLASSSEADVSPSRPMRSSQPPRLPTPEIQDVEMPYYHPNESPRQSSATDANGQYMASMERYNAFDSEISVLRQSRPASPPPTLPPLTLETSSVAIDPPTMISPSREQPSNDTLHSSPPLVESRPVVNSIPPRIDFSMPITPPLFWQPVPTPPPTNTEEPISFQARLDTALDALRSDSPLLDVASLSNIAPSQPASAEQRELDTRAIDRIEVALQETLDSLRRSREEARMERLASSASRVIDPSSARNSRSRSISRPSSANPRQSRDSGVNYSDYLASLFERDSPPLRSRATRGSESRDSHEELPVRTDSSSYLDIYLHELRERDDRRRRQRSCSRSESPPSPRSRHRTTSRFGGSLSSRIWGNPNNDPEVPPQLRNDLEGLSPLRLSFNWDHSDRPVERRDRSAEREHEWTSTIPDLQEMSDRDEFSSQFYVSSTSRPLPSPTSTILSGPSEGPLANNRYMRGQSNSASNSDTTTWPPPYVMRHHRPSANHSPISNSIDTATWPPPHLMRPHRPSASNSLLSENATEIRRGRARAEMLRNLPGRGANSDTLANPQEENTPRAPEWSRGIPPSTSTPVSSRAHPSTTTLRRLPLGEHIESLLQEEPRTSYLPPLRRLHSPERMAEPQSHIRPLELLAGSSSSMSRREYEVDGPSTDSSSQNMENSSSLRHGIPGAIDFYASLPSNRTAAASERDLEASLYEYIPSPSRRRAREPLRMPEPVNTWLPGGGTNRDAGRREEGLPPFYRVPPSYWTPSSPPSLPSPDLGRFIDPLSVLESARPAGEPSHVASPIDRGRDAHSPTATRPSTNGSSRREAPTPPATAAAPAPQSTQNTQRTINLQEYHAGPFRNTLERMFGAEVQRPPGSDFRNLAPLSTLREPPLRTVFPRPPPPSRPPLLAPLDFRGLANAVSGDHRAASDAFSGIDPSVDSHRRMTSDSFPQSSIGTSHSPYSRRNMNLARGLDSSTGTHDSSAELPRPSYMPPAAPSASGATSRDRLHDYLVVHDRLHAPRYASRLAQERLESERTHAQSSRPLAHNTVQTTPEGLSHAIQVLRPDGLSLTRSRQLLQEYHRGRDRDAQLDRDRLEDRARERRLSTTNIWGDMFNEDADPEWEPWRFRQQQASRQAASTAAAGPPTPTTTSAVPNTEPRRERPRVGLDGVGSLPTRVEDILANEYMWRRGSPRRAPSHSPTRETSAPTNTFSERHARNARPRRAWFTHDLQSFSRLRRRNIGDFIRDEDFDESYEGLMRLAATIGEARPRRTPDNVLAELPTGLYKDWANEDSDPRCPICLDDYKPSDLLMKLPVCKHWLHKPCLQQWLSNASTCPVCRQNVHPKPAGGFRTLNPYAHMHATTSQAGSSRSAQQGTSSSAVANNSQPRTGWNPVPPSASVLEASRLEHRILRTGTVDPAGLAPLTARLNAARDAIATGRRSQHNHFAVRTRARLRALDDMSPLVRLASPPPTAREEPQQSVPASTQVNNSGAARTSVTSPLQNSMPPLWHTILTDSEEEQEPEVSAAQEEIDAEMLDDLVDGPPDPRAPFPWSR</sequence>
<evidence type="ECO:0000313" key="5">
    <source>
        <dbReference type="Proteomes" id="UP001556367"/>
    </source>
</evidence>
<dbReference type="SMART" id="SM00184">
    <property type="entry name" value="RING"/>
    <property type="match status" value="1"/>
</dbReference>
<feature type="region of interest" description="Disordered" evidence="2">
    <location>
        <begin position="1260"/>
        <end position="1292"/>
    </location>
</feature>
<evidence type="ECO:0000313" key="4">
    <source>
        <dbReference type="EMBL" id="KAL0959357.1"/>
    </source>
</evidence>
<protein>
    <recommendedName>
        <fullName evidence="3">RING-type domain-containing protein</fullName>
    </recommendedName>
</protein>
<name>A0ABR3JW82_9AGAR</name>
<dbReference type="SUPFAM" id="SSF57850">
    <property type="entry name" value="RING/U-box"/>
    <property type="match status" value="1"/>
</dbReference>
<feature type="region of interest" description="Disordered" evidence="2">
    <location>
        <begin position="585"/>
        <end position="608"/>
    </location>
</feature>
<feature type="region of interest" description="Disordered" evidence="2">
    <location>
        <begin position="1200"/>
        <end position="1244"/>
    </location>
</feature>
<feature type="compositionally biased region" description="Low complexity" evidence="2">
    <location>
        <begin position="327"/>
        <end position="346"/>
    </location>
</feature>
<organism evidence="4 5">
    <name type="scientific">Hohenbuehelia grisea</name>
    <dbReference type="NCBI Taxonomy" id="104357"/>
    <lineage>
        <taxon>Eukaryota</taxon>
        <taxon>Fungi</taxon>
        <taxon>Dikarya</taxon>
        <taxon>Basidiomycota</taxon>
        <taxon>Agaricomycotina</taxon>
        <taxon>Agaricomycetes</taxon>
        <taxon>Agaricomycetidae</taxon>
        <taxon>Agaricales</taxon>
        <taxon>Pleurotineae</taxon>
        <taxon>Pleurotaceae</taxon>
        <taxon>Hohenbuehelia</taxon>
    </lineage>
</organism>
<feature type="region of interest" description="Disordered" evidence="2">
    <location>
        <begin position="861"/>
        <end position="917"/>
    </location>
</feature>
<keyword evidence="1" id="KW-0863">Zinc-finger</keyword>
<feature type="compositionally biased region" description="Polar residues" evidence="2">
    <location>
        <begin position="125"/>
        <end position="135"/>
    </location>
</feature>
<dbReference type="InterPro" id="IPR001841">
    <property type="entry name" value="Znf_RING"/>
</dbReference>
<feature type="compositionally biased region" description="Low complexity" evidence="2">
    <location>
        <begin position="1434"/>
        <end position="1452"/>
    </location>
</feature>
<feature type="compositionally biased region" description="Acidic residues" evidence="2">
    <location>
        <begin position="1601"/>
        <end position="1612"/>
    </location>
</feature>
<dbReference type="PROSITE" id="PS50089">
    <property type="entry name" value="ZF_RING_2"/>
    <property type="match status" value="1"/>
</dbReference>
<feature type="compositionally biased region" description="Polar residues" evidence="2">
    <location>
        <begin position="631"/>
        <end position="641"/>
    </location>
</feature>
<feature type="compositionally biased region" description="Polar residues" evidence="2">
    <location>
        <begin position="599"/>
        <end position="608"/>
    </location>
</feature>
<feature type="region of interest" description="Disordered" evidence="2">
    <location>
        <begin position="154"/>
        <end position="209"/>
    </location>
</feature>
<feature type="compositionally biased region" description="Basic and acidic residues" evidence="2">
    <location>
        <begin position="376"/>
        <end position="389"/>
    </location>
</feature>
<feature type="region of interest" description="Disordered" evidence="2">
    <location>
        <begin position="517"/>
        <end position="540"/>
    </location>
</feature>
<feature type="region of interest" description="Disordered" evidence="2">
    <location>
        <begin position="1"/>
        <end position="138"/>
    </location>
</feature>
<evidence type="ECO:0000259" key="3">
    <source>
        <dbReference type="PROSITE" id="PS50089"/>
    </source>
</evidence>
<proteinExistence type="predicted"/>
<gene>
    <name evidence="4" type="ORF">HGRIS_014612</name>
</gene>
<feature type="compositionally biased region" description="Polar residues" evidence="2">
    <location>
        <begin position="439"/>
        <end position="450"/>
    </location>
</feature>
<feature type="compositionally biased region" description="Polar residues" evidence="2">
    <location>
        <begin position="883"/>
        <end position="893"/>
    </location>
</feature>
<feature type="region of interest" description="Disordered" evidence="2">
    <location>
        <begin position="1538"/>
        <end position="1626"/>
    </location>
</feature>
<dbReference type="InterPro" id="IPR013083">
    <property type="entry name" value="Znf_RING/FYVE/PHD"/>
</dbReference>
<dbReference type="Pfam" id="PF13639">
    <property type="entry name" value="zf-RING_2"/>
    <property type="match status" value="1"/>
</dbReference>
<feature type="region of interest" description="Disordered" evidence="2">
    <location>
        <begin position="407"/>
        <end position="461"/>
    </location>
</feature>
<feature type="region of interest" description="Disordered" evidence="2">
    <location>
        <begin position="623"/>
        <end position="677"/>
    </location>
</feature>
<feature type="domain" description="RING-type" evidence="3">
    <location>
        <begin position="1369"/>
        <end position="1411"/>
    </location>
</feature>
<dbReference type="PANTHER" id="PTHR47035:SF3">
    <property type="entry name" value="OS11G0150450 PROTEIN"/>
    <property type="match status" value="1"/>
</dbReference>
<feature type="region of interest" description="Disordered" evidence="2">
    <location>
        <begin position="703"/>
        <end position="752"/>
    </location>
</feature>
<dbReference type="InterPro" id="IPR053070">
    <property type="entry name" value="RING-type_E3_ubiquitin-ligase"/>
</dbReference>
<feature type="compositionally biased region" description="Low complexity" evidence="2">
    <location>
        <begin position="737"/>
        <end position="750"/>
    </location>
</feature>
<feature type="compositionally biased region" description="Polar residues" evidence="2">
    <location>
        <begin position="655"/>
        <end position="672"/>
    </location>
</feature>
<feature type="compositionally biased region" description="Polar residues" evidence="2">
    <location>
        <begin position="185"/>
        <end position="199"/>
    </location>
</feature>
<feature type="region of interest" description="Disordered" evidence="2">
    <location>
        <begin position="997"/>
        <end position="1075"/>
    </location>
</feature>
<keyword evidence="5" id="KW-1185">Reference proteome</keyword>
<evidence type="ECO:0000256" key="1">
    <source>
        <dbReference type="PROSITE-ProRule" id="PRU00175"/>
    </source>
</evidence>
<keyword evidence="1" id="KW-0862">Zinc</keyword>
<reference evidence="5" key="1">
    <citation type="submission" date="2024-06" db="EMBL/GenBank/DDBJ databases">
        <title>Multi-omics analyses provide insights into the biosynthesis of the anticancer antibiotic pleurotin in Hohenbuehelia grisea.</title>
        <authorList>
            <person name="Weaver J.A."/>
            <person name="Alberti F."/>
        </authorList>
    </citation>
    <scope>NUCLEOTIDE SEQUENCE [LARGE SCALE GENOMIC DNA]</scope>
    <source>
        <strain evidence="5">T-177</strain>
    </source>
</reference>
<feature type="compositionally biased region" description="Pro residues" evidence="2">
    <location>
        <begin position="1615"/>
        <end position="1626"/>
    </location>
</feature>
<dbReference type="Proteomes" id="UP001556367">
    <property type="component" value="Unassembled WGS sequence"/>
</dbReference>
<feature type="compositionally biased region" description="Polar residues" evidence="2">
    <location>
        <begin position="1018"/>
        <end position="1037"/>
    </location>
</feature>
<evidence type="ECO:0000256" key="2">
    <source>
        <dbReference type="SAM" id="MobiDB-lite"/>
    </source>
</evidence>
<dbReference type="EMBL" id="JASNQZ010000003">
    <property type="protein sequence ID" value="KAL0959357.1"/>
    <property type="molecule type" value="Genomic_DNA"/>
</dbReference>
<feature type="compositionally biased region" description="Polar residues" evidence="2">
    <location>
        <begin position="1550"/>
        <end position="1577"/>
    </location>
</feature>
<comment type="caution">
    <text evidence="4">The sequence shown here is derived from an EMBL/GenBank/DDBJ whole genome shotgun (WGS) entry which is preliminary data.</text>
</comment>